<dbReference type="Gene3D" id="3.30.830.10">
    <property type="entry name" value="Metalloenzyme, LuxS/M16 peptidase-like"/>
    <property type="match status" value="2"/>
</dbReference>
<dbReference type="Proteomes" id="UP001597383">
    <property type="component" value="Unassembled WGS sequence"/>
</dbReference>
<dbReference type="InterPro" id="IPR011249">
    <property type="entry name" value="Metalloenz_LuxS/M16"/>
</dbReference>
<name>A0ABW4W380_9BACI</name>
<dbReference type="Pfam" id="PF05193">
    <property type="entry name" value="Peptidase_M16_C"/>
    <property type="match status" value="1"/>
</dbReference>
<dbReference type="SUPFAM" id="SSF63411">
    <property type="entry name" value="LuxS/MPP-like metallohydrolase"/>
    <property type="match status" value="2"/>
</dbReference>
<evidence type="ECO:0000313" key="4">
    <source>
        <dbReference type="Proteomes" id="UP001597383"/>
    </source>
</evidence>
<accession>A0ABW4W380</accession>
<dbReference type="EMBL" id="JBHUHQ010000021">
    <property type="protein sequence ID" value="MFD2045711.1"/>
    <property type="molecule type" value="Genomic_DNA"/>
</dbReference>
<evidence type="ECO:0000313" key="3">
    <source>
        <dbReference type="EMBL" id="MFD2045711.1"/>
    </source>
</evidence>
<sequence length="432" mass="49394">MEAISEEVLQINGYNLHLVQNQKFKTVNIVAKFKAPLSRDTITKRALLPYLLKQGPKNYPSRKELQIKLDNLYGAVLSIDGGKKGENHIISLRLEVANQKFIPNETGILEDAIALLNDVIFHPNSSNNAFQPQLFDREKNTLKQKINAIKDDKMSFANMRLIDEMCKDEAYSLHVHGYEEDLNSMTAENTFEYYQKLIREDDLDIYVLGDFDIEEMKQLISRNLERQSQEVSQDKEKTKSDTNSQGDKPLEIIEKQNIQQAKLHIGYRTNCTYADNEYPALQVFNGILGGFPSSKLFINVREKNSLAYYASSKLESHKGLLLVFSGIAPDDYEKAREIMELQMTAMKNGEITESELSEIKELIVNQLLETMDHPQGIIELLYQQVIANNELKPTELIHKIKQVKLEEVSQVATKIEQDTVYLLTTNGGKQDE</sequence>
<comment type="caution">
    <text evidence="3">The sequence shown here is derived from an EMBL/GenBank/DDBJ whole genome shotgun (WGS) entry which is preliminary data.</text>
</comment>
<dbReference type="InterPro" id="IPR007863">
    <property type="entry name" value="Peptidase_M16_C"/>
</dbReference>
<gene>
    <name evidence="3" type="primary">yfmF</name>
    <name evidence="3" type="ORF">ACFSJF_15655</name>
</gene>
<dbReference type="InterPro" id="IPR050361">
    <property type="entry name" value="MPP/UQCRC_Complex"/>
</dbReference>
<feature type="domain" description="Peptidase M16 C-terminal" evidence="2">
    <location>
        <begin position="185"/>
        <end position="361"/>
    </location>
</feature>
<proteinExistence type="predicted"/>
<protein>
    <submittedName>
        <fullName evidence="3">EF-P 5-aminopentanol modification-associated protein YfmF</fullName>
    </submittedName>
</protein>
<dbReference type="NCBIfam" id="NF047422">
    <property type="entry name" value="YfmF_fam"/>
    <property type="match status" value="1"/>
</dbReference>
<reference evidence="4" key="1">
    <citation type="journal article" date="2019" name="Int. J. Syst. Evol. Microbiol.">
        <title>The Global Catalogue of Microorganisms (GCM) 10K type strain sequencing project: providing services to taxonomists for standard genome sequencing and annotation.</title>
        <authorList>
            <consortium name="The Broad Institute Genomics Platform"/>
            <consortium name="The Broad Institute Genome Sequencing Center for Infectious Disease"/>
            <person name="Wu L."/>
            <person name="Ma J."/>
        </authorList>
    </citation>
    <scope>NUCLEOTIDE SEQUENCE [LARGE SCALE GENOMIC DNA]</scope>
    <source>
        <strain evidence="4">R28</strain>
    </source>
</reference>
<evidence type="ECO:0000256" key="1">
    <source>
        <dbReference type="SAM" id="MobiDB-lite"/>
    </source>
</evidence>
<dbReference type="PANTHER" id="PTHR11851">
    <property type="entry name" value="METALLOPROTEASE"/>
    <property type="match status" value="1"/>
</dbReference>
<organism evidence="3 4">
    <name type="scientific">Ornithinibacillus salinisoli</name>
    <dbReference type="NCBI Taxonomy" id="1848459"/>
    <lineage>
        <taxon>Bacteria</taxon>
        <taxon>Bacillati</taxon>
        <taxon>Bacillota</taxon>
        <taxon>Bacilli</taxon>
        <taxon>Bacillales</taxon>
        <taxon>Bacillaceae</taxon>
        <taxon>Ornithinibacillus</taxon>
    </lineage>
</organism>
<feature type="region of interest" description="Disordered" evidence="1">
    <location>
        <begin position="225"/>
        <end position="248"/>
    </location>
</feature>
<evidence type="ECO:0000259" key="2">
    <source>
        <dbReference type="Pfam" id="PF05193"/>
    </source>
</evidence>
<keyword evidence="4" id="KW-1185">Reference proteome</keyword>
<dbReference type="PANTHER" id="PTHR11851:SF186">
    <property type="entry name" value="INACTIVE METALLOPROTEASE YMFF-RELATED"/>
    <property type="match status" value="1"/>
</dbReference>
<dbReference type="RefSeq" id="WP_377557367.1">
    <property type="nucleotide sequence ID" value="NZ_JBHUHQ010000021.1"/>
</dbReference>
<feature type="compositionally biased region" description="Basic and acidic residues" evidence="1">
    <location>
        <begin position="225"/>
        <end position="240"/>
    </location>
</feature>